<dbReference type="HAMAP" id="MF_00612">
    <property type="entry name" value="UPF0225"/>
    <property type="match status" value="1"/>
</dbReference>
<name>A0A1H3TVN3_9PSEU</name>
<dbReference type="InterPro" id="IPR032710">
    <property type="entry name" value="NTF2-like_dom_sf"/>
</dbReference>
<evidence type="ECO:0000313" key="4">
    <source>
        <dbReference type="Proteomes" id="UP000199529"/>
    </source>
</evidence>
<dbReference type="Proteomes" id="UP000199529">
    <property type="component" value="Unassembled WGS sequence"/>
</dbReference>
<dbReference type="EMBL" id="FNOK01000093">
    <property type="protein sequence ID" value="SDZ53841.1"/>
    <property type="molecule type" value="Genomic_DNA"/>
</dbReference>
<dbReference type="PANTHER" id="PTHR33747">
    <property type="entry name" value="UPF0225 PROTEIN SCO1677"/>
    <property type="match status" value="1"/>
</dbReference>
<dbReference type="Pfam" id="PF17775">
    <property type="entry name" value="YchJ_M-like"/>
    <property type="match status" value="1"/>
</dbReference>
<dbReference type="SUPFAM" id="SSF54427">
    <property type="entry name" value="NTF2-like"/>
    <property type="match status" value="1"/>
</dbReference>
<dbReference type="STRING" id="418495.SAMN05216215_10938"/>
<gene>
    <name evidence="3" type="ORF">SAMN05216215_10938</name>
</gene>
<evidence type="ECO:0000259" key="2">
    <source>
        <dbReference type="Pfam" id="PF17775"/>
    </source>
</evidence>
<dbReference type="Gene3D" id="3.10.450.50">
    <property type="match status" value="1"/>
</dbReference>
<evidence type="ECO:0000313" key="3">
    <source>
        <dbReference type="EMBL" id="SDZ53841.1"/>
    </source>
</evidence>
<dbReference type="InterPro" id="IPR048469">
    <property type="entry name" value="YchJ-like_M"/>
</dbReference>
<dbReference type="RefSeq" id="WP_245761808.1">
    <property type="nucleotide sequence ID" value="NZ_FNOK01000093.1"/>
</dbReference>
<sequence length="128" mass="14203">MSTPKRCPCGLGEPFAECCARLHAGERRAATAEQLMRSRFSAFAVGDTAYLLASWHPSTRPDALDLDPDQRWVRLEILDRTGGGPFDAAGTVRFEAHYRLGGRAGVLTEDSRFVREDGAWFYVDGDHD</sequence>
<accession>A0A1H3TVN3</accession>
<dbReference type="PANTHER" id="PTHR33747:SF1">
    <property type="entry name" value="ADENYLATE CYCLASE-ASSOCIATED CAP C-TERMINAL DOMAIN-CONTAINING PROTEIN"/>
    <property type="match status" value="1"/>
</dbReference>
<organism evidence="3 4">
    <name type="scientific">Saccharopolyspora shandongensis</name>
    <dbReference type="NCBI Taxonomy" id="418495"/>
    <lineage>
        <taxon>Bacteria</taxon>
        <taxon>Bacillati</taxon>
        <taxon>Actinomycetota</taxon>
        <taxon>Actinomycetes</taxon>
        <taxon>Pseudonocardiales</taxon>
        <taxon>Pseudonocardiaceae</taxon>
        <taxon>Saccharopolyspora</taxon>
    </lineage>
</organism>
<comment type="similarity">
    <text evidence="1">Belongs to the UPF0225 family.</text>
</comment>
<keyword evidence="4" id="KW-1185">Reference proteome</keyword>
<dbReference type="AlphaFoldDB" id="A0A1H3TVN3"/>
<evidence type="ECO:0000256" key="1">
    <source>
        <dbReference type="HAMAP-Rule" id="MF_00612"/>
    </source>
</evidence>
<reference evidence="4" key="1">
    <citation type="submission" date="2016-10" db="EMBL/GenBank/DDBJ databases">
        <authorList>
            <person name="Varghese N."/>
            <person name="Submissions S."/>
        </authorList>
    </citation>
    <scope>NUCLEOTIDE SEQUENCE [LARGE SCALE GENOMIC DNA]</scope>
    <source>
        <strain evidence="4">CGMCC 4.3530</strain>
    </source>
</reference>
<protein>
    <recommendedName>
        <fullName evidence="1">UPF0225 protein SAMN05216215_10938</fullName>
    </recommendedName>
</protein>
<dbReference type="InterPro" id="IPR023006">
    <property type="entry name" value="YchJ-like"/>
</dbReference>
<proteinExistence type="inferred from homology"/>
<feature type="domain" description="YchJ-like middle NTF2-like" evidence="2">
    <location>
        <begin position="31"/>
        <end position="125"/>
    </location>
</feature>